<dbReference type="SMART" id="SM00490">
    <property type="entry name" value="HELICc"/>
    <property type="match status" value="1"/>
</dbReference>
<dbReference type="Gene3D" id="3.40.50.300">
    <property type="entry name" value="P-loop containing nucleotide triphosphate hydrolases"/>
    <property type="match status" value="2"/>
</dbReference>
<dbReference type="Gene3D" id="3.40.1440.60">
    <property type="entry name" value="PriA, 3(prime) DNA-binding domain"/>
    <property type="match status" value="1"/>
</dbReference>
<evidence type="ECO:0000313" key="15">
    <source>
        <dbReference type="EMBL" id="RDU62339.1"/>
    </source>
</evidence>
<feature type="binding site" evidence="12">
    <location>
        <position position="385"/>
    </location>
    <ligand>
        <name>Zn(2+)</name>
        <dbReference type="ChEBI" id="CHEBI:29105"/>
        <label>1</label>
    </ligand>
</feature>
<evidence type="ECO:0000256" key="12">
    <source>
        <dbReference type="HAMAP-Rule" id="MF_00983"/>
    </source>
</evidence>
<dbReference type="GO" id="GO:0043138">
    <property type="term" value="F:3'-5' DNA helicase activity"/>
    <property type="evidence" value="ECO:0007669"/>
    <property type="project" value="UniProtKB-EC"/>
</dbReference>
<feature type="binding site" evidence="12">
    <location>
        <position position="351"/>
    </location>
    <ligand>
        <name>Zn(2+)</name>
        <dbReference type="ChEBI" id="CHEBI:29105"/>
        <label>2</label>
    </ligand>
</feature>
<protein>
    <recommendedName>
        <fullName evidence="12">Replication restart protein PriA</fullName>
    </recommendedName>
    <alternativeName>
        <fullName evidence="12">ATP-dependent DNA helicase PriA</fullName>
        <ecNumber evidence="12">5.6.2.4</ecNumber>
    </alternativeName>
    <alternativeName>
        <fullName evidence="12">DNA 3'-5' helicase PriA</fullName>
    </alternativeName>
</protein>
<dbReference type="InterPro" id="IPR001650">
    <property type="entry name" value="Helicase_C-like"/>
</dbReference>
<dbReference type="HAMAP" id="MF_00983">
    <property type="entry name" value="PriA"/>
    <property type="match status" value="1"/>
</dbReference>
<comment type="subunit">
    <text evidence="12">Component of the replication restart primosome.</text>
</comment>
<dbReference type="RefSeq" id="WP_115551905.1">
    <property type="nucleotide sequence ID" value="NZ_CAPHNE010000020.1"/>
</dbReference>
<dbReference type="GO" id="GO:0005524">
    <property type="term" value="F:ATP binding"/>
    <property type="evidence" value="ECO:0007669"/>
    <property type="project" value="UniProtKB-UniRule"/>
</dbReference>
<keyword evidence="7 12" id="KW-0862">Zinc</keyword>
<comment type="catalytic activity">
    <reaction evidence="11 12">
        <text>ATP + H2O = ADP + phosphate + H(+)</text>
        <dbReference type="Rhea" id="RHEA:13065"/>
        <dbReference type="ChEBI" id="CHEBI:15377"/>
        <dbReference type="ChEBI" id="CHEBI:15378"/>
        <dbReference type="ChEBI" id="CHEBI:30616"/>
        <dbReference type="ChEBI" id="CHEBI:43474"/>
        <dbReference type="ChEBI" id="CHEBI:456216"/>
        <dbReference type="EC" id="5.6.2.4"/>
    </reaction>
</comment>
<comment type="caution">
    <text evidence="15">The sequence shown here is derived from an EMBL/GenBank/DDBJ whole genome shotgun (WGS) entry which is preliminary data.</text>
</comment>
<keyword evidence="8 12" id="KW-0067">ATP-binding</keyword>
<keyword evidence="5 12" id="KW-0378">Hydrolase</keyword>
<keyword evidence="1 12" id="KW-0639">Primosome</keyword>
<dbReference type="EMBL" id="NXLS01000007">
    <property type="protein sequence ID" value="RDU62339.1"/>
    <property type="molecule type" value="Genomic_DNA"/>
</dbReference>
<evidence type="ECO:0000256" key="3">
    <source>
        <dbReference type="ARBA" id="ARBA00022723"/>
    </source>
</evidence>
<dbReference type="PANTHER" id="PTHR30580:SF0">
    <property type="entry name" value="PRIMOSOMAL PROTEIN N"/>
    <property type="match status" value="1"/>
</dbReference>
<dbReference type="Pfam" id="PF18319">
    <property type="entry name" value="Zn_ribbon_PriA"/>
    <property type="match status" value="1"/>
</dbReference>
<dbReference type="GO" id="GO:0006269">
    <property type="term" value="P:DNA replication, synthesis of primer"/>
    <property type="evidence" value="ECO:0007669"/>
    <property type="project" value="UniProtKB-KW"/>
</dbReference>
<dbReference type="Pfam" id="PF00271">
    <property type="entry name" value="Helicase_C"/>
    <property type="match status" value="1"/>
</dbReference>
<evidence type="ECO:0000256" key="11">
    <source>
        <dbReference type="ARBA" id="ARBA00048988"/>
    </source>
</evidence>
<dbReference type="SMART" id="SM00487">
    <property type="entry name" value="DEXDc"/>
    <property type="match status" value="1"/>
</dbReference>
<dbReference type="Pfam" id="PF18074">
    <property type="entry name" value="PriA_C"/>
    <property type="match status" value="1"/>
</dbReference>
<evidence type="ECO:0000256" key="9">
    <source>
        <dbReference type="ARBA" id="ARBA00023125"/>
    </source>
</evidence>
<keyword evidence="16" id="KW-1185">Reference proteome</keyword>
<feature type="binding site" evidence="12">
    <location>
        <position position="354"/>
    </location>
    <ligand>
        <name>Zn(2+)</name>
        <dbReference type="ChEBI" id="CHEBI:29105"/>
        <label>2</label>
    </ligand>
</feature>
<keyword evidence="10 12" id="KW-0413">Isomerase</keyword>
<feature type="binding site" evidence="12">
    <location>
        <position position="345"/>
    </location>
    <ligand>
        <name>Zn(2+)</name>
        <dbReference type="ChEBI" id="CHEBI:29105"/>
        <label>1</label>
    </ligand>
</feature>
<sequence length="624" mass="70635">MHNLPPFYYHIATLKRNSPILTYASAESLESGLLVEIPLKDKQVQGVVLKECAKPEFACKEALPLGFQFSPLQCQVAEFIARYYCTSYALSFGLFIPFAKDSIKDFPSLSFALNPLSAKQQQALEFINKHQNSLLFGDTGSGKTEIYIHLLNQSLHRGKNALFLMPEISLTPQMEKRLKAVFGECLAFWHSKITSKAKKQILRDLKEGRVRILAGARSALFLPLANLDLILIDEEHDDAYKSNSAPRYHARDVALYLAKMAKIKIVLGSATPLATTYSRAKTQNAVFRLKGTHFQTQNHFTFCASYDVLDSSIFSALERNFRDSKQAIVFLPTRANFKHLLCGQCGESIECPNCSVSLSLHKRDSSLKCHYCHFAQVVPKSCPKCGGELQSLRMGTQEFSEHLSKILPKANIACFDRDSITTQRKLKQTLEAFNQHQIDILVGTQMLSKGHDYHNVNLSVILGLDYLLCSGDYRAREKALSLMFQLSGRSGRKENGKVLVQTLHQDFFESFLGDYERFLEEELTMRTSLYPPFARLALVHFSQKNQEKSQQLMQQALVLLQDRIRIESLKVEIVGSGIAPIPRIANKWRYVIFLRSAKVRDLHLALQPLHTIACEMDIDPIEFA</sequence>
<keyword evidence="6 12" id="KW-0347">Helicase</keyword>
<dbReference type="PANTHER" id="PTHR30580">
    <property type="entry name" value="PRIMOSOMAL PROTEIN N"/>
    <property type="match status" value="1"/>
</dbReference>
<keyword evidence="9 12" id="KW-0238">DNA-binding</keyword>
<feature type="binding site" evidence="12">
    <location>
        <position position="342"/>
    </location>
    <ligand>
        <name>Zn(2+)</name>
        <dbReference type="ChEBI" id="CHEBI:29105"/>
        <label>1</label>
    </ligand>
</feature>
<dbReference type="GO" id="GO:0003677">
    <property type="term" value="F:DNA binding"/>
    <property type="evidence" value="ECO:0007669"/>
    <property type="project" value="UniProtKB-UniRule"/>
</dbReference>
<dbReference type="InterPro" id="IPR041236">
    <property type="entry name" value="PriA_C"/>
</dbReference>
<dbReference type="InterPro" id="IPR027417">
    <property type="entry name" value="P-loop_NTPase"/>
</dbReference>
<evidence type="ECO:0000256" key="8">
    <source>
        <dbReference type="ARBA" id="ARBA00022840"/>
    </source>
</evidence>
<dbReference type="PROSITE" id="PS51194">
    <property type="entry name" value="HELICASE_CTER"/>
    <property type="match status" value="1"/>
</dbReference>
<evidence type="ECO:0000256" key="7">
    <source>
        <dbReference type="ARBA" id="ARBA00022833"/>
    </source>
</evidence>
<feature type="binding site" evidence="12">
    <location>
        <position position="369"/>
    </location>
    <ligand>
        <name>Zn(2+)</name>
        <dbReference type="ChEBI" id="CHEBI:29105"/>
        <label>2</label>
    </ligand>
</feature>
<dbReference type="NCBIfam" id="NF004069">
    <property type="entry name" value="PRK05580.2-1"/>
    <property type="match status" value="1"/>
</dbReference>
<dbReference type="GO" id="GO:0006310">
    <property type="term" value="P:DNA recombination"/>
    <property type="evidence" value="ECO:0007669"/>
    <property type="project" value="InterPro"/>
</dbReference>
<comment type="catalytic activity">
    <reaction evidence="12">
        <text>Couples ATP hydrolysis with the unwinding of duplex DNA by translocating in the 3'-5' direction.</text>
        <dbReference type="EC" id="5.6.2.4"/>
    </reaction>
</comment>
<evidence type="ECO:0000256" key="1">
    <source>
        <dbReference type="ARBA" id="ARBA00022515"/>
    </source>
</evidence>
<keyword evidence="3 12" id="KW-0479">Metal-binding</keyword>
<dbReference type="InterPro" id="IPR011545">
    <property type="entry name" value="DEAD/DEAH_box_helicase_dom"/>
</dbReference>
<evidence type="ECO:0000256" key="4">
    <source>
        <dbReference type="ARBA" id="ARBA00022741"/>
    </source>
</evidence>
<dbReference type="GO" id="GO:0006270">
    <property type="term" value="P:DNA replication initiation"/>
    <property type="evidence" value="ECO:0007669"/>
    <property type="project" value="TreeGrafter"/>
</dbReference>
<dbReference type="NCBIfam" id="TIGR00595">
    <property type="entry name" value="priA"/>
    <property type="match status" value="1"/>
</dbReference>
<dbReference type="Pfam" id="PF00270">
    <property type="entry name" value="DEAD"/>
    <property type="match status" value="1"/>
</dbReference>
<gene>
    <name evidence="12" type="primary">priA</name>
    <name evidence="15" type="ORF">CQA43_07025</name>
</gene>
<dbReference type="FunFam" id="3.40.50.300:FF:000489">
    <property type="entry name" value="Primosome assembly protein PriA"/>
    <property type="match status" value="1"/>
</dbReference>
<comment type="cofactor">
    <cofactor evidence="12">
        <name>Zn(2+)</name>
        <dbReference type="ChEBI" id="CHEBI:29105"/>
    </cofactor>
    <text evidence="12">Binds 2 zinc ions per subunit.</text>
</comment>
<dbReference type="SUPFAM" id="SSF52540">
    <property type="entry name" value="P-loop containing nucleoside triphosphate hydrolases"/>
    <property type="match status" value="1"/>
</dbReference>
<proteinExistence type="inferred from homology"/>
<dbReference type="GeneID" id="82536040"/>
<feature type="domain" description="Helicase ATP-binding" evidence="13">
    <location>
        <begin position="124"/>
        <end position="290"/>
    </location>
</feature>
<evidence type="ECO:0000256" key="6">
    <source>
        <dbReference type="ARBA" id="ARBA00022806"/>
    </source>
</evidence>
<dbReference type="InterPro" id="IPR042115">
    <property type="entry name" value="PriA_3primeBD_sf"/>
</dbReference>
<dbReference type="GO" id="GO:0008270">
    <property type="term" value="F:zinc ion binding"/>
    <property type="evidence" value="ECO:0007669"/>
    <property type="project" value="UniProtKB-UniRule"/>
</dbReference>
<dbReference type="GO" id="GO:1990077">
    <property type="term" value="C:primosome complex"/>
    <property type="evidence" value="ECO:0007669"/>
    <property type="project" value="UniProtKB-UniRule"/>
</dbReference>
<reference evidence="15 16" key="1">
    <citation type="submission" date="2018-04" db="EMBL/GenBank/DDBJ databases">
        <title>Novel Campyloabacter and Helicobacter Species and Strains.</title>
        <authorList>
            <person name="Mannion A.J."/>
            <person name="Shen Z."/>
            <person name="Fox J.G."/>
        </authorList>
    </citation>
    <scope>NUCLEOTIDE SEQUENCE [LARGE SCALE GENOMIC DNA]</scope>
    <source>
        <strain evidence="15 16">MIT 99-5101</strain>
    </source>
</reference>
<keyword evidence="2 12" id="KW-0235">DNA replication</keyword>
<evidence type="ECO:0000259" key="14">
    <source>
        <dbReference type="PROSITE" id="PS51194"/>
    </source>
</evidence>
<dbReference type="InterPro" id="IPR005259">
    <property type="entry name" value="PriA"/>
</dbReference>
<dbReference type="GO" id="GO:0006302">
    <property type="term" value="P:double-strand break repair"/>
    <property type="evidence" value="ECO:0007669"/>
    <property type="project" value="InterPro"/>
</dbReference>
<dbReference type="Proteomes" id="UP000256650">
    <property type="component" value="Unassembled WGS sequence"/>
</dbReference>
<evidence type="ECO:0000256" key="2">
    <source>
        <dbReference type="ARBA" id="ARBA00022705"/>
    </source>
</evidence>
<keyword evidence="4 12" id="KW-0547">Nucleotide-binding</keyword>
<accession>A0A3D8IB07</accession>
<evidence type="ECO:0000313" key="16">
    <source>
        <dbReference type="Proteomes" id="UP000256650"/>
    </source>
</evidence>
<name>A0A3D8IB07_9HELI</name>
<evidence type="ECO:0000256" key="10">
    <source>
        <dbReference type="ARBA" id="ARBA00023235"/>
    </source>
</evidence>
<feature type="domain" description="Helicase C-terminal" evidence="14">
    <location>
        <begin position="377"/>
        <end position="537"/>
    </location>
</feature>
<dbReference type="CDD" id="cd17929">
    <property type="entry name" value="DEXHc_priA"/>
    <property type="match status" value="1"/>
</dbReference>
<dbReference type="EC" id="5.6.2.4" evidence="12"/>
<comment type="function">
    <text evidence="12">Initiates the restart of stalled replication forks, which reloads the replicative helicase on sites other than the origin of replication. Recognizes and binds to abandoned replication forks and remodels them to uncover a helicase loading site. Promotes assembly of the primosome at these replication forks.</text>
</comment>
<organism evidence="15 16">
    <name type="scientific">Helicobacter ganmani</name>
    <dbReference type="NCBI Taxonomy" id="60246"/>
    <lineage>
        <taxon>Bacteria</taxon>
        <taxon>Pseudomonadati</taxon>
        <taxon>Campylobacterota</taxon>
        <taxon>Epsilonproteobacteria</taxon>
        <taxon>Campylobacterales</taxon>
        <taxon>Helicobacteraceae</taxon>
        <taxon>Helicobacter</taxon>
    </lineage>
</organism>
<evidence type="ECO:0000256" key="5">
    <source>
        <dbReference type="ARBA" id="ARBA00022801"/>
    </source>
</evidence>
<comment type="similarity">
    <text evidence="12">Belongs to the helicase family. PriA subfamily.</text>
</comment>
<dbReference type="AlphaFoldDB" id="A0A3D8IB07"/>
<dbReference type="GO" id="GO:0016887">
    <property type="term" value="F:ATP hydrolysis activity"/>
    <property type="evidence" value="ECO:0007669"/>
    <property type="project" value="RHEA"/>
</dbReference>
<dbReference type="OrthoDB" id="9759544at2"/>
<evidence type="ECO:0000259" key="13">
    <source>
        <dbReference type="PROSITE" id="PS51192"/>
    </source>
</evidence>
<dbReference type="InterPro" id="IPR014001">
    <property type="entry name" value="Helicase_ATP-bd"/>
</dbReference>
<feature type="binding site" evidence="12">
    <location>
        <position position="382"/>
    </location>
    <ligand>
        <name>Zn(2+)</name>
        <dbReference type="ChEBI" id="CHEBI:29105"/>
        <label>1</label>
    </ligand>
</feature>
<dbReference type="PROSITE" id="PS51192">
    <property type="entry name" value="HELICASE_ATP_BIND_1"/>
    <property type="match status" value="1"/>
</dbReference>
<dbReference type="InterPro" id="IPR040498">
    <property type="entry name" value="PriA_CRR"/>
</dbReference>
<feature type="binding site" evidence="12">
    <location>
        <position position="372"/>
    </location>
    <ligand>
        <name>Zn(2+)</name>
        <dbReference type="ChEBI" id="CHEBI:29105"/>
        <label>2</label>
    </ligand>
</feature>